<dbReference type="InterPro" id="IPR013098">
    <property type="entry name" value="Ig_I-set"/>
</dbReference>
<dbReference type="Gene3D" id="2.60.40.10">
    <property type="entry name" value="Immunoglobulins"/>
    <property type="match status" value="1"/>
</dbReference>
<feature type="domain" description="Ig-like" evidence="1">
    <location>
        <begin position="1"/>
        <end position="93"/>
    </location>
</feature>
<dbReference type="Proteomes" id="UP000230750">
    <property type="component" value="Unassembled WGS sequence"/>
</dbReference>
<dbReference type="Pfam" id="PF07679">
    <property type="entry name" value="I-set"/>
    <property type="match status" value="1"/>
</dbReference>
<accession>A0A2G8JKP7</accession>
<protein>
    <recommendedName>
        <fullName evidence="1">Ig-like domain-containing protein</fullName>
    </recommendedName>
</protein>
<proteinExistence type="predicted"/>
<gene>
    <name evidence="2" type="ORF">BSL78_26849</name>
</gene>
<name>A0A2G8JKP7_STIJA</name>
<dbReference type="OrthoDB" id="10012075at2759"/>
<organism evidence="2 3">
    <name type="scientific">Stichopus japonicus</name>
    <name type="common">Sea cucumber</name>
    <dbReference type="NCBI Taxonomy" id="307972"/>
    <lineage>
        <taxon>Eukaryota</taxon>
        <taxon>Metazoa</taxon>
        <taxon>Echinodermata</taxon>
        <taxon>Eleutherozoa</taxon>
        <taxon>Echinozoa</taxon>
        <taxon>Holothuroidea</taxon>
        <taxon>Aspidochirotacea</taxon>
        <taxon>Aspidochirotida</taxon>
        <taxon>Stichopodidae</taxon>
        <taxon>Apostichopus</taxon>
    </lineage>
</organism>
<comment type="caution">
    <text evidence="2">The sequence shown here is derived from an EMBL/GenBank/DDBJ whole genome shotgun (WGS) entry which is preliminary data.</text>
</comment>
<evidence type="ECO:0000259" key="1">
    <source>
        <dbReference type="PROSITE" id="PS50835"/>
    </source>
</evidence>
<dbReference type="SUPFAM" id="SSF48726">
    <property type="entry name" value="Immunoglobulin"/>
    <property type="match status" value="1"/>
</dbReference>
<dbReference type="AlphaFoldDB" id="A0A2G8JKP7"/>
<dbReference type="InterPro" id="IPR003598">
    <property type="entry name" value="Ig_sub2"/>
</dbReference>
<keyword evidence="3" id="KW-1185">Reference proteome</keyword>
<evidence type="ECO:0000313" key="3">
    <source>
        <dbReference type="Proteomes" id="UP000230750"/>
    </source>
</evidence>
<dbReference type="InterPro" id="IPR007110">
    <property type="entry name" value="Ig-like_dom"/>
</dbReference>
<dbReference type="InterPro" id="IPR036179">
    <property type="entry name" value="Ig-like_dom_sf"/>
</dbReference>
<dbReference type="PROSITE" id="PS50835">
    <property type="entry name" value="IG_LIKE"/>
    <property type="match status" value="1"/>
</dbReference>
<dbReference type="SMART" id="SM00408">
    <property type="entry name" value="IGc2"/>
    <property type="match status" value="1"/>
</dbReference>
<evidence type="ECO:0000313" key="2">
    <source>
        <dbReference type="EMBL" id="PIK36321.1"/>
    </source>
</evidence>
<reference evidence="2 3" key="1">
    <citation type="journal article" date="2017" name="PLoS Biol.">
        <title>The sea cucumber genome provides insights into morphological evolution and visceral regeneration.</title>
        <authorList>
            <person name="Zhang X."/>
            <person name="Sun L."/>
            <person name="Yuan J."/>
            <person name="Sun Y."/>
            <person name="Gao Y."/>
            <person name="Zhang L."/>
            <person name="Li S."/>
            <person name="Dai H."/>
            <person name="Hamel J.F."/>
            <person name="Liu C."/>
            <person name="Yu Y."/>
            <person name="Liu S."/>
            <person name="Lin W."/>
            <person name="Guo K."/>
            <person name="Jin S."/>
            <person name="Xu P."/>
            <person name="Storey K.B."/>
            <person name="Huan P."/>
            <person name="Zhang T."/>
            <person name="Zhou Y."/>
            <person name="Zhang J."/>
            <person name="Lin C."/>
            <person name="Li X."/>
            <person name="Xing L."/>
            <person name="Huo D."/>
            <person name="Sun M."/>
            <person name="Wang L."/>
            <person name="Mercier A."/>
            <person name="Li F."/>
            <person name="Yang H."/>
            <person name="Xiang J."/>
        </authorList>
    </citation>
    <scope>NUCLEOTIDE SEQUENCE [LARGE SCALE GENOMIC DNA]</scope>
    <source>
        <strain evidence="2">Shaxun</strain>
        <tissue evidence="2">Muscle</tissue>
    </source>
</reference>
<dbReference type="InterPro" id="IPR013783">
    <property type="entry name" value="Ig-like_fold"/>
</dbReference>
<sequence>MSRTKPNIFRQDDNFELTCQTDGNPAPNVSLERFDRETGIWHEQIHRATVSSNKSSFQIWTFKLHSLNLTNTEKYRCVANNSMGSYAISDAVTIDITTTYTKAQTRSVEATDTSVQYTTSIRQIYDDQELNAEEAIYHNASPCKGPIPSKGYSILTKLHGNEMFEYFSAEYETTEGNITVLAKRVAGNENPHDLKFASE</sequence>
<dbReference type="EMBL" id="MRZV01001698">
    <property type="protein sequence ID" value="PIK36321.1"/>
    <property type="molecule type" value="Genomic_DNA"/>
</dbReference>